<dbReference type="GO" id="GO:0008168">
    <property type="term" value="F:methyltransferase activity"/>
    <property type="evidence" value="ECO:0007669"/>
    <property type="project" value="UniProtKB-KW"/>
</dbReference>
<dbReference type="GO" id="GO:0032259">
    <property type="term" value="P:methylation"/>
    <property type="evidence" value="ECO:0007669"/>
    <property type="project" value="UniProtKB-KW"/>
</dbReference>
<dbReference type="Proteomes" id="UP000824175">
    <property type="component" value="Unassembled WGS sequence"/>
</dbReference>
<comment type="caution">
    <text evidence="4">The sequence shown here is derived from an EMBL/GenBank/DDBJ whole genome shotgun (WGS) entry which is preliminary data.</text>
</comment>
<evidence type="ECO:0000313" key="5">
    <source>
        <dbReference type="Proteomes" id="UP000824175"/>
    </source>
</evidence>
<name>A0A9D1HMG5_9FIRM</name>
<dbReference type="InterPro" id="IPR029063">
    <property type="entry name" value="SAM-dependent_MTases_sf"/>
</dbReference>
<sequence>MKEETKKSLQAWQTNAKFWDEAMGDRSNEFHREVVRPYVTQLLEPKKGDFILDVACGNGNYAAYLACKGVRVVAFDYASELLTLAKKRQHAYLDQIELVQADATDLDSLLTLKRDRPYHKAVSNMAIMDISEIEPLFQALYQLLDDEGIFVFATQHPCFVTLTDRYMTAHQYQGEAIAGQPVLQTYYHRSLQDIFQTIFKYGFVVDGFRESCFRDPEHPEIIVVRARKRGEGNGAHHY</sequence>
<dbReference type="Pfam" id="PF13649">
    <property type="entry name" value="Methyltransf_25"/>
    <property type="match status" value="1"/>
</dbReference>
<evidence type="ECO:0000259" key="3">
    <source>
        <dbReference type="Pfam" id="PF13649"/>
    </source>
</evidence>
<proteinExistence type="predicted"/>
<keyword evidence="1 4" id="KW-0489">Methyltransferase</keyword>
<reference evidence="4" key="2">
    <citation type="journal article" date="2021" name="PeerJ">
        <title>Extensive microbial diversity within the chicken gut microbiome revealed by metagenomics and culture.</title>
        <authorList>
            <person name="Gilroy R."/>
            <person name="Ravi A."/>
            <person name="Getino M."/>
            <person name="Pursley I."/>
            <person name="Horton D.L."/>
            <person name="Alikhan N.F."/>
            <person name="Baker D."/>
            <person name="Gharbi K."/>
            <person name="Hall N."/>
            <person name="Watson M."/>
            <person name="Adriaenssens E.M."/>
            <person name="Foster-Nyarko E."/>
            <person name="Jarju S."/>
            <person name="Secka A."/>
            <person name="Antonio M."/>
            <person name="Oren A."/>
            <person name="Chaudhuri R.R."/>
            <person name="La Ragione R."/>
            <person name="Hildebrand F."/>
            <person name="Pallen M.J."/>
        </authorList>
    </citation>
    <scope>NUCLEOTIDE SEQUENCE</scope>
    <source>
        <strain evidence="4">CHK195-11698</strain>
    </source>
</reference>
<organism evidence="4 5">
    <name type="scientific">Candidatus Fimiplasma intestinipullorum</name>
    <dbReference type="NCBI Taxonomy" id="2840825"/>
    <lineage>
        <taxon>Bacteria</taxon>
        <taxon>Bacillati</taxon>
        <taxon>Bacillota</taxon>
        <taxon>Clostridia</taxon>
        <taxon>Eubacteriales</taxon>
        <taxon>Candidatus Fimiplasma</taxon>
    </lineage>
</organism>
<protein>
    <submittedName>
        <fullName evidence="4">Class I SAM-dependent methyltransferase</fullName>
    </submittedName>
</protein>
<evidence type="ECO:0000313" key="4">
    <source>
        <dbReference type="EMBL" id="HIU13223.1"/>
    </source>
</evidence>
<reference evidence="4" key="1">
    <citation type="submission" date="2020-10" db="EMBL/GenBank/DDBJ databases">
        <authorList>
            <person name="Gilroy R."/>
        </authorList>
    </citation>
    <scope>NUCLEOTIDE SEQUENCE</scope>
    <source>
        <strain evidence="4">CHK195-11698</strain>
    </source>
</reference>
<keyword evidence="2" id="KW-0808">Transferase</keyword>
<dbReference type="SUPFAM" id="SSF53335">
    <property type="entry name" value="S-adenosyl-L-methionine-dependent methyltransferases"/>
    <property type="match status" value="1"/>
</dbReference>
<dbReference type="PANTHER" id="PTHR43861:SF1">
    <property type="entry name" value="TRANS-ACONITATE 2-METHYLTRANSFERASE"/>
    <property type="match status" value="1"/>
</dbReference>
<dbReference type="EMBL" id="DVMJ01000030">
    <property type="protein sequence ID" value="HIU13223.1"/>
    <property type="molecule type" value="Genomic_DNA"/>
</dbReference>
<feature type="domain" description="Methyltransferase" evidence="3">
    <location>
        <begin position="51"/>
        <end position="148"/>
    </location>
</feature>
<dbReference type="InterPro" id="IPR041698">
    <property type="entry name" value="Methyltransf_25"/>
</dbReference>
<gene>
    <name evidence="4" type="ORF">IAD15_04050</name>
</gene>
<dbReference type="AlphaFoldDB" id="A0A9D1HMG5"/>
<accession>A0A9D1HMG5</accession>
<dbReference type="PANTHER" id="PTHR43861">
    <property type="entry name" value="TRANS-ACONITATE 2-METHYLTRANSFERASE-RELATED"/>
    <property type="match status" value="1"/>
</dbReference>
<dbReference type="CDD" id="cd02440">
    <property type="entry name" value="AdoMet_MTases"/>
    <property type="match status" value="1"/>
</dbReference>
<evidence type="ECO:0000256" key="2">
    <source>
        <dbReference type="ARBA" id="ARBA00022679"/>
    </source>
</evidence>
<dbReference type="Gene3D" id="3.40.50.150">
    <property type="entry name" value="Vaccinia Virus protein VP39"/>
    <property type="match status" value="1"/>
</dbReference>
<evidence type="ECO:0000256" key="1">
    <source>
        <dbReference type="ARBA" id="ARBA00022603"/>
    </source>
</evidence>